<dbReference type="OrthoDB" id="1676884at2"/>
<reference evidence="1" key="1">
    <citation type="submission" date="2009-08" db="EMBL/GenBank/DDBJ databases">
        <authorList>
            <consortium name="US DOE Joint Genome Institute"/>
            <person name="Lucas S."/>
            <person name="Copeland A."/>
            <person name="Lapidus A."/>
            <person name="Glavina del Rio T."/>
            <person name="Dalin E."/>
            <person name="Tice H."/>
            <person name="Bruce D."/>
            <person name="Barry K."/>
            <person name="Pitluck S."/>
            <person name="Lowry S."/>
            <person name="Larimer F."/>
            <person name="Land M."/>
            <person name="Hauser L."/>
            <person name="Kyrpides N."/>
            <person name="Ivanova N."/>
            <person name="McMahon K.D."/>
            <person name="Hugenholtz P."/>
        </authorList>
    </citation>
    <scope>NUCLEOTIDE SEQUENCE</scope>
    <source>
        <strain evidence="1">UW-1</strain>
    </source>
</reference>
<organism evidence="1">
    <name type="scientific">Accumulibacter regalis</name>
    <dbReference type="NCBI Taxonomy" id="522306"/>
    <lineage>
        <taxon>Bacteria</taxon>
        <taxon>Pseudomonadati</taxon>
        <taxon>Pseudomonadota</taxon>
        <taxon>Betaproteobacteria</taxon>
        <taxon>Candidatus Accumulibacter</taxon>
    </lineage>
</organism>
<dbReference type="AlphaFoldDB" id="C7RLW5"/>
<sequence>MDAALALLLAEIQKGHSTSNTRENDLEYCRKEAAGILHGIGHLRRDISREVHSDFTASSHLPSSNLAAPRRDPLTLDRNGNGLIDSGRELFGDATINSDGTRAADGFAALADLDSNADGTVSSLDAQFADLRVWRDLNQDGISQSGELFTLNALGIAAINVAKTANNQTLTSGNQIADLGTYTRSDGSVGTSGTVTDKLADINLAGDTFHRQFTDTLDTRAVATLPDMHGSGAVRDLREAASLSPALAATLQGLTGAGVQTRA</sequence>
<name>C7RLW5_ACCRE</name>
<dbReference type="EMBL" id="CP001715">
    <property type="protein sequence ID" value="ACV35214.1"/>
    <property type="molecule type" value="Genomic_DNA"/>
</dbReference>
<gene>
    <name evidence="1" type="ordered locus">CAP2UW1_1917</name>
</gene>
<dbReference type="KEGG" id="app:CAP2UW1_1917"/>
<dbReference type="PANTHER" id="PTHR39431">
    <property type="entry name" value="FRPA/C-RELATED PROTEIN"/>
    <property type="match status" value="1"/>
</dbReference>
<dbReference type="HOGENOM" id="CLU_1056119_0_0_4"/>
<reference evidence="1" key="2">
    <citation type="submission" date="2009-09" db="EMBL/GenBank/DDBJ databases">
        <title>Complete sequence of chromosome of Candidatus Accumulibacter phosphatis clade IIA str. UW-1.</title>
        <authorList>
            <consortium name="US DOE Joint Genome Institute"/>
            <person name="Martin H.G."/>
            <person name="Ivanova N."/>
            <person name="Kunin V."/>
            <person name="Warnecke F."/>
            <person name="Barry K."/>
            <person name="He S."/>
            <person name="Salamov A."/>
            <person name="Szeto E."/>
            <person name="Dalin E."/>
            <person name="Pangilinan J.L."/>
            <person name="Lapidus A."/>
            <person name="Lowry S."/>
            <person name="Kyrpides N.C."/>
            <person name="McMahon K.D."/>
            <person name="Hugenholtz P."/>
        </authorList>
    </citation>
    <scope>NUCLEOTIDE SEQUENCE [LARGE SCALE GENOMIC DNA]</scope>
    <source>
        <strain evidence="1">UW-1</strain>
    </source>
</reference>
<dbReference type="STRING" id="522306.CAP2UW1_1917"/>
<accession>C7RLW5</accession>
<dbReference type="PANTHER" id="PTHR39431:SF1">
    <property type="entry name" value="FRPA_C-RELATED PROTEIN"/>
    <property type="match status" value="1"/>
</dbReference>
<dbReference type="eggNOG" id="COG2931">
    <property type="taxonomic scope" value="Bacteria"/>
</dbReference>
<evidence type="ECO:0000313" key="1">
    <source>
        <dbReference type="EMBL" id="ACV35214.1"/>
    </source>
</evidence>
<protein>
    <submittedName>
        <fullName evidence="1">Uncharacterized protein</fullName>
    </submittedName>
</protein>
<proteinExistence type="predicted"/>